<proteinExistence type="inferred from homology"/>
<evidence type="ECO:0000256" key="3">
    <source>
        <dbReference type="ARBA" id="ARBA00007171"/>
    </source>
</evidence>
<dbReference type="AlphaFoldDB" id="A0AAJ1WKK9"/>
<dbReference type="SMART" id="SM00740">
    <property type="entry name" value="PASTA"/>
    <property type="match status" value="2"/>
</dbReference>
<evidence type="ECO:0000256" key="7">
    <source>
        <dbReference type="SAM" id="MobiDB-lite"/>
    </source>
</evidence>
<evidence type="ECO:0000256" key="8">
    <source>
        <dbReference type="SAM" id="Phobius"/>
    </source>
</evidence>
<feature type="region of interest" description="Disordered" evidence="7">
    <location>
        <begin position="693"/>
        <end position="747"/>
    </location>
</feature>
<gene>
    <name evidence="10" type="ORF">J2S13_001636</name>
</gene>
<dbReference type="Pfam" id="PF03717">
    <property type="entry name" value="PBP_dimer"/>
    <property type="match status" value="1"/>
</dbReference>
<evidence type="ECO:0000259" key="9">
    <source>
        <dbReference type="PROSITE" id="PS51178"/>
    </source>
</evidence>
<feature type="transmembrane region" description="Helical" evidence="8">
    <location>
        <begin position="12"/>
        <end position="32"/>
    </location>
</feature>
<dbReference type="Pfam" id="PF03793">
    <property type="entry name" value="PASTA"/>
    <property type="match status" value="2"/>
</dbReference>
<evidence type="ECO:0000313" key="11">
    <source>
        <dbReference type="Proteomes" id="UP001237207"/>
    </source>
</evidence>
<dbReference type="InterPro" id="IPR005311">
    <property type="entry name" value="PBP_dimer"/>
</dbReference>
<dbReference type="Pfam" id="PF00905">
    <property type="entry name" value="Transpeptidase"/>
    <property type="match status" value="1"/>
</dbReference>
<dbReference type="GO" id="GO:0009002">
    <property type="term" value="F:serine-type D-Ala-D-Ala carboxypeptidase activity"/>
    <property type="evidence" value="ECO:0007669"/>
    <property type="project" value="UniProtKB-EC"/>
</dbReference>
<dbReference type="SUPFAM" id="SSF54184">
    <property type="entry name" value="Penicillin-binding protein 2x (pbp-2x), c-terminal domain"/>
    <property type="match status" value="2"/>
</dbReference>
<dbReference type="InterPro" id="IPR050515">
    <property type="entry name" value="Beta-lactam/transpept"/>
</dbReference>
<accession>A0AAJ1WKK9</accession>
<dbReference type="Gene3D" id="3.40.710.10">
    <property type="entry name" value="DD-peptidase/beta-lactamase superfamily"/>
    <property type="match status" value="1"/>
</dbReference>
<name>A0AAJ1WKK9_9BACI</name>
<dbReference type="Gene3D" id="3.90.1310.10">
    <property type="entry name" value="Penicillin-binding protein 2a (Domain 2)"/>
    <property type="match status" value="1"/>
</dbReference>
<feature type="compositionally biased region" description="Basic and acidic residues" evidence="7">
    <location>
        <begin position="716"/>
        <end position="731"/>
    </location>
</feature>
<dbReference type="SUPFAM" id="SSF56519">
    <property type="entry name" value="Penicillin binding protein dimerisation domain"/>
    <property type="match status" value="1"/>
</dbReference>
<keyword evidence="11" id="KW-1185">Reference proteome</keyword>
<dbReference type="InterPro" id="IPR036138">
    <property type="entry name" value="PBP_dimer_sf"/>
</dbReference>
<dbReference type="PROSITE" id="PS51178">
    <property type="entry name" value="PASTA"/>
    <property type="match status" value="1"/>
</dbReference>
<feature type="domain" description="PASTA" evidence="9">
    <location>
        <begin position="653"/>
        <end position="713"/>
    </location>
</feature>
<dbReference type="CDD" id="cd06575">
    <property type="entry name" value="PASTA_Pbp2x-like_2"/>
    <property type="match status" value="1"/>
</dbReference>
<dbReference type="CDD" id="cd06576">
    <property type="entry name" value="PASTA_Pbp2x-like_1"/>
    <property type="match status" value="1"/>
</dbReference>
<dbReference type="EMBL" id="JAUSUC010000016">
    <property type="protein sequence ID" value="MDQ0215236.1"/>
    <property type="molecule type" value="Genomic_DNA"/>
</dbReference>
<dbReference type="InterPro" id="IPR012338">
    <property type="entry name" value="Beta-lactam/transpept-like"/>
</dbReference>
<evidence type="ECO:0000256" key="5">
    <source>
        <dbReference type="ARBA" id="ARBA00023136"/>
    </source>
</evidence>
<keyword evidence="8" id="KW-1133">Transmembrane helix</keyword>
<evidence type="ECO:0000256" key="1">
    <source>
        <dbReference type="ARBA" id="ARBA00004370"/>
    </source>
</evidence>
<dbReference type="EC" id="3.4.16.4" evidence="4"/>
<dbReference type="Gene3D" id="3.30.70.2110">
    <property type="match status" value="1"/>
</dbReference>
<dbReference type="SUPFAM" id="SSF56601">
    <property type="entry name" value="beta-lactamase/transpeptidase-like"/>
    <property type="match status" value="1"/>
</dbReference>
<dbReference type="InterPro" id="IPR005543">
    <property type="entry name" value="PASTA_dom"/>
</dbReference>
<organism evidence="10 11">
    <name type="scientific">Oikeobacillus pervagus</name>
    <dbReference type="NCBI Taxonomy" id="1325931"/>
    <lineage>
        <taxon>Bacteria</taxon>
        <taxon>Bacillati</taxon>
        <taxon>Bacillota</taxon>
        <taxon>Bacilli</taxon>
        <taxon>Bacillales</taxon>
        <taxon>Bacillaceae</taxon>
        <taxon>Oikeobacillus</taxon>
    </lineage>
</organism>
<comment type="subcellular location">
    <subcellularLocation>
        <location evidence="1">Membrane</location>
    </subcellularLocation>
</comment>
<dbReference type="Gene3D" id="2.20.70.70">
    <property type="match status" value="1"/>
</dbReference>
<dbReference type="PANTHER" id="PTHR30627:SF26">
    <property type="entry name" value="PENICILLIN-BINDING PROTEIN 2B"/>
    <property type="match status" value="1"/>
</dbReference>
<comment type="catalytic activity">
    <reaction evidence="6">
        <text>Preferential cleavage: (Ac)2-L-Lys-D-Ala-|-D-Ala. Also transpeptidation of peptidyl-alanyl moieties that are N-acyl substituents of D-alanine.</text>
        <dbReference type="EC" id="3.4.16.4"/>
    </reaction>
</comment>
<sequence>MKEIRLNRKRGAAVIFLIFAVLFFTLFFRILYIQMTGRADGRELETEIMKKYMKTNVLEARRGTIYDSHGEVIAEDTTSYTIAAVLDKSVSPNPKDPHHVVDPEMTAEVLANYIDMSEDRIYRILTPKDEDIKQVEFGTAGKDLNHELKSKIEKEKLPGIIFLKSSKRFYPNGVFASHLIGFARKEEGSKQEKTIGEMGIEQKYDEYLQGKNGKIQYESDLWGYLLPNEKEMIKEPDNGNDIYLTLDSKIQTFLEEALNDVEKQYKPERVLAVVADPKTGKLLAMGQRPSFHPDTRKGLADNWHNEVVESAFEPGSTMKSFTLAAAVEEGTFHPNAFYQSGRYSVGKGTIRDHNGGAGWGTISYLEGIQRSSNVAIANMLDTMGSEAFREYLDRFRFGMKTGIGLPNEASGNILYRYPIEKVTTAFGQGSTVTPLQLIQGTTAIANHGQMMKPYVVEKIVEPDTKKIIKDTKPKVVGKPISKETAEEVRNILGTVVTAENGTGKMYNIEGYDVAGKTGTAQLPDPKGGGYLYGSENYLFSFLGMAPKDDPQLVMYVAVEKPNLKNENGAIPVSKVFNPVMKNSLQYLNIKPNGNEIAKPVKIDRYDGKSVNEVSQHLKSQQLNVVVLGKGKKVEEQLPIEGTNVLQGAKIMLRTDGDLIVPDMDGWSLRDVMKVSELLDLKLSVNGEGYVTKQNLKPNSPVRQGDHLVVNFTKPKNIAEQEKKKQEKKKDDQVEEDKEKDEKKLPLD</sequence>
<dbReference type="GO" id="GO:0005886">
    <property type="term" value="C:plasma membrane"/>
    <property type="evidence" value="ECO:0007669"/>
    <property type="project" value="TreeGrafter"/>
</dbReference>
<protein>
    <recommendedName>
        <fullName evidence="4">serine-type D-Ala-D-Ala carboxypeptidase</fullName>
        <ecNumber evidence="4">3.4.16.4</ecNumber>
    </recommendedName>
</protein>
<dbReference type="Proteomes" id="UP001237207">
    <property type="component" value="Unassembled WGS sequence"/>
</dbReference>
<evidence type="ECO:0000256" key="6">
    <source>
        <dbReference type="ARBA" id="ARBA00034000"/>
    </source>
</evidence>
<dbReference type="GO" id="GO:0008658">
    <property type="term" value="F:penicillin binding"/>
    <property type="evidence" value="ECO:0007669"/>
    <property type="project" value="InterPro"/>
</dbReference>
<dbReference type="FunFam" id="3.40.710.10:FF:000026">
    <property type="entry name" value="Penicillin-binding protein 1"/>
    <property type="match status" value="1"/>
</dbReference>
<keyword evidence="5 8" id="KW-0472">Membrane</keyword>
<keyword evidence="8" id="KW-0812">Transmembrane</keyword>
<comment type="pathway">
    <text evidence="2">Cell wall biogenesis; peptidoglycan biosynthesis.</text>
</comment>
<dbReference type="PANTHER" id="PTHR30627">
    <property type="entry name" value="PEPTIDOGLYCAN D,D-TRANSPEPTIDASE"/>
    <property type="match status" value="1"/>
</dbReference>
<dbReference type="InterPro" id="IPR001460">
    <property type="entry name" value="PCN-bd_Tpept"/>
</dbReference>
<comment type="similarity">
    <text evidence="3">Belongs to the transpeptidase family.</text>
</comment>
<evidence type="ECO:0000256" key="4">
    <source>
        <dbReference type="ARBA" id="ARBA00012448"/>
    </source>
</evidence>
<evidence type="ECO:0000313" key="10">
    <source>
        <dbReference type="EMBL" id="MDQ0215236.1"/>
    </source>
</evidence>
<evidence type="ECO:0000256" key="2">
    <source>
        <dbReference type="ARBA" id="ARBA00004752"/>
    </source>
</evidence>
<dbReference type="RefSeq" id="WP_307257231.1">
    <property type="nucleotide sequence ID" value="NZ_JAUSUC010000016.1"/>
</dbReference>
<comment type="caution">
    <text evidence="10">The sequence shown here is derived from an EMBL/GenBank/DDBJ whole genome shotgun (WGS) entry which is preliminary data.</text>
</comment>
<reference evidence="10" key="1">
    <citation type="submission" date="2023-07" db="EMBL/GenBank/DDBJ databases">
        <title>Genomic Encyclopedia of Type Strains, Phase IV (KMG-IV): sequencing the most valuable type-strain genomes for metagenomic binning, comparative biology and taxonomic classification.</title>
        <authorList>
            <person name="Goeker M."/>
        </authorList>
    </citation>
    <scope>NUCLEOTIDE SEQUENCE</scope>
    <source>
        <strain evidence="10">DSM 23947</strain>
    </source>
</reference>
<dbReference type="GO" id="GO:0071555">
    <property type="term" value="P:cell wall organization"/>
    <property type="evidence" value="ECO:0007669"/>
    <property type="project" value="TreeGrafter"/>
</dbReference>